<name>A0A1I7RN11_BURXY</name>
<evidence type="ECO:0000256" key="2">
    <source>
        <dbReference type="ARBA" id="ARBA00012544"/>
    </source>
</evidence>
<dbReference type="PANTHER" id="PTHR48043:SF143">
    <property type="entry name" value="UDP-GLUCURONOSYLTRANSFERASE"/>
    <property type="match status" value="1"/>
</dbReference>
<dbReference type="CDD" id="cd03784">
    <property type="entry name" value="GT1_Gtf-like"/>
    <property type="match status" value="1"/>
</dbReference>
<keyword evidence="6" id="KW-0812">Transmembrane</keyword>
<comment type="catalytic activity">
    <reaction evidence="5">
        <text>glucuronate acceptor + UDP-alpha-D-glucuronate = acceptor beta-D-glucuronoside + UDP + H(+)</text>
        <dbReference type="Rhea" id="RHEA:21032"/>
        <dbReference type="ChEBI" id="CHEBI:15378"/>
        <dbReference type="ChEBI" id="CHEBI:58052"/>
        <dbReference type="ChEBI" id="CHEBI:58223"/>
        <dbReference type="ChEBI" id="CHEBI:132367"/>
        <dbReference type="ChEBI" id="CHEBI:132368"/>
        <dbReference type="EC" id="2.4.1.17"/>
    </reaction>
</comment>
<dbReference type="InterPro" id="IPR002213">
    <property type="entry name" value="UDP_glucos_trans"/>
</dbReference>
<protein>
    <recommendedName>
        <fullName evidence="2">glucuronosyltransferase</fullName>
        <ecNumber evidence="2">2.4.1.17</ecNumber>
    </recommendedName>
</protein>
<dbReference type="GO" id="GO:0015020">
    <property type="term" value="F:glucuronosyltransferase activity"/>
    <property type="evidence" value="ECO:0007669"/>
    <property type="project" value="UniProtKB-EC"/>
</dbReference>
<dbReference type="EC" id="2.4.1.17" evidence="2"/>
<dbReference type="PANTHER" id="PTHR48043">
    <property type="entry name" value="EG:EG0003.4 PROTEIN-RELATED"/>
    <property type="match status" value="1"/>
</dbReference>
<dbReference type="AlphaFoldDB" id="A0A1I7RN11"/>
<keyword evidence="6" id="KW-0472">Membrane</keyword>
<organism evidence="8 9">
    <name type="scientific">Bursaphelenchus xylophilus</name>
    <name type="common">Pinewood nematode worm</name>
    <name type="synonym">Aphelenchoides xylophilus</name>
    <dbReference type="NCBI Taxonomy" id="6326"/>
    <lineage>
        <taxon>Eukaryota</taxon>
        <taxon>Metazoa</taxon>
        <taxon>Ecdysozoa</taxon>
        <taxon>Nematoda</taxon>
        <taxon>Chromadorea</taxon>
        <taxon>Rhabditida</taxon>
        <taxon>Tylenchina</taxon>
        <taxon>Tylenchomorpha</taxon>
        <taxon>Aphelenchoidea</taxon>
        <taxon>Aphelenchoididae</taxon>
        <taxon>Bursaphelenchus</taxon>
    </lineage>
</organism>
<dbReference type="Gene3D" id="3.40.50.2000">
    <property type="entry name" value="Glycogen Phosphorylase B"/>
    <property type="match status" value="2"/>
</dbReference>
<evidence type="ECO:0000256" key="5">
    <source>
        <dbReference type="ARBA" id="ARBA00047475"/>
    </source>
</evidence>
<keyword evidence="4" id="KW-0808">Transferase</keyword>
<evidence type="ECO:0000313" key="8">
    <source>
        <dbReference type="Proteomes" id="UP000095284"/>
    </source>
</evidence>
<evidence type="ECO:0000313" key="9">
    <source>
        <dbReference type="WBParaSite" id="BXY_0209700.1"/>
    </source>
</evidence>
<dbReference type="InterPro" id="IPR050271">
    <property type="entry name" value="UDP-glycosyltransferase"/>
</dbReference>
<dbReference type="WBParaSite" id="BXY_0209700.1">
    <property type="protein sequence ID" value="BXY_0209700.1"/>
    <property type="gene ID" value="BXY_0209700"/>
</dbReference>
<dbReference type="Proteomes" id="UP000095284">
    <property type="component" value="Unplaced"/>
</dbReference>
<feature type="chain" id="PRO_5009304517" description="glucuronosyltransferase" evidence="7">
    <location>
        <begin position="17"/>
        <end position="526"/>
    </location>
</feature>
<sequence length="526" mass="59599">MIVWIGILLLMQHVAGYKILVWSPTISKSHMIQNGRVADALARDGHNVTLLETDVVEYPGSLRSVKHANFWAETFDWPERQRVLGADLDLLSYSMKNALDMLNAMNRMQASACLAVLRDERIMGKIAAQNFDVLMFEQFDVCPFVISHLLNIPVKIWMSSCPIMEHQASVVGIPTAYSFVPSSVNGFAGDRMTLSERFWNTIQSFLLSYHYLDYWHDFHEELKKEHGDVPHPIDLAKSTDLILINTDELIDFPRPLPPNVIHIGGLGMDKVDTSLPNDYELLMSKGKKGVVYFSFGSIVPTNALPQLYMKNIIQSFGDLKDYFFIVKVSKNDTFSTEYASNFENVYTSSWVPQTAVLAHPRTKLFITHGGYNSIMEASQFSVPLLLIGMFGDQPRNSKLVERNGWGLSLDKTSLLYGTDEFEAKMMQLLTHKTYKQNALRTTQLLKTKPQTGEQRLLSYVRFLEANNGHLPELKMIVNELSLIEYLNLDVLAILAFIGLTATIAGIYMISKAFQIVFKSTKKTKIE</sequence>
<keyword evidence="6" id="KW-1133">Transmembrane helix</keyword>
<accession>A0A1I7RN11</accession>
<evidence type="ECO:0000256" key="7">
    <source>
        <dbReference type="SAM" id="SignalP"/>
    </source>
</evidence>
<dbReference type="FunFam" id="3.40.50.2000:FF:000021">
    <property type="entry name" value="UDP-glucuronosyltransferase"/>
    <property type="match status" value="1"/>
</dbReference>
<keyword evidence="3" id="KW-0328">Glycosyltransferase</keyword>
<evidence type="ECO:0000256" key="4">
    <source>
        <dbReference type="ARBA" id="ARBA00022679"/>
    </source>
</evidence>
<comment type="similarity">
    <text evidence="1">Belongs to the UDP-glycosyltransferase family.</text>
</comment>
<evidence type="ECO:0000256" key="6">
    <source>
        <dbReference type="SAM" id="Phobius"/>
    </source>
</evidence>
<feature type="signal peptide" evidence="7">
    <location>
        <begin position="1"/>
        <end position="16"/>
    </location>
</feature>
<reference evidence="9" key="1">
    <citation type="submission" date="2016-11" db="UniProtKB">
        <authorList>
            <consortium name="WormBaseParasite"/>
        </authorList>
    </citation>
    <scope>IDENTIFICATION</scope>
</reference>
<feature type="transmembrane region" description="Helical" evidence="6">
    <location>
        <begin position="490"/>
        <end position="509"/>
    </location>
</feature>
<keyword evidence="7" id="KW-0732">Signal</keyword>
<evidence type="ECO:0000256" key="3">
    <source>
        <dbReference type="ARBA" id="ARBA00022676"/>
    </source>
</evidence>
<evidence type="ECO:0000256" key="1">
    <source>
        <dbReference type="ARBA" id="ARBA00009995"/>
    </source>
</evidence>
<dbReference type="SUPFAM" id="SSF53756">
    <property type="entry name" value="UDP-Glycosyltransferase/glycogen phosphorylase"/>
    <property type="match status" value="1"/>
</dbReference>
<proteinExistence type="inferred from homology"/>
<dbReference type="eggNOG" id="KOG1192">
    <property type="taxonomic scope" value="Eukaryota"/>
</dbReference>
<dbReference type="Pfam" id="PF00201">
    <property type="entry name" value="UDPGT"/>
    <property type="match status" value="1"/>
</dbReference>